<keyword evidence="3" id="KW-0378">Hydrolase</keyword>
<feature type="region of interest" description="Disordered" evidence="5">
    <location>
        <begin position="223"/>
        <end position="254"/>
    </location>
</feature>
<dbReference type="InterPro" id="IPR038765">
    <property type="entry name" value="Papain-like_cys_pep_sf"/>
</dbReference>
<dbReference type="PANTHER" id="PTHR46915:SF2">
    <property type="entry name" value="UBIQUITIN-LIKE PROTEASE 4"/>
    <property type="match status" value="1"/>
</dbReference>
<dbReference type="Pfam" id="PF02902">
    <property type="entry name" value="Peptidase_C48"/>
    <property type="match status" value="1"/>
</dbReference>
<evidence type="ECO:0000256" key="3">
    <source>
        <dbReference type="ARBA" id="ARBA00022801"/>
    </source>
</evidence>
<evidence type="ECO:0000256" key="1">
    <source>
        <dbReference type="ARBA" id="ARBA00005234"/>
    </source>
</evidence>
<protein>
    <recommendedName>
        <fullName evidence="6">Ubiquitin-like protease family profile domain-containing protein</fullName>
    </recommendedName>
</protein>
<gene>
    <name evidence="7" type="ORF">RHSIM_Rhsim12G0121000</name>
</gene>
<sequence length="564" mass="65008">MEQGEEVKKKGGVPLDFEKLFASQDDDDDVEPPLPEVATTIVDDDVEQKQKEELQKMRDRELEDAIAKFGRTLKAVGLNLPDGGVKMRANIKRYEDELDRRRLRRPEKDDDGCEKLTESNGPNFTSASDGVRQEASLPSSQSLFTARFSKKLDGKNTNSRTVNAFESELSVLGRCDRGKVQYKGKPMTTLSSRQSPFQCPTNLSVDGDKRVCLNYRQNGGHFSTGSPRISEGKVSGFVSKKRKPSQVMSSNNVRPRNGKTVVLVDEEEPELSDESMELADEPDECIMKDSKIYYPSSDDPESIEICFSDMECLNPQAYLSSTIMNFYIRYLQRNSPTRARRDYHFFNTYFYNKLKEAVLKKNDQESYFKKFRRWWKGVDIFHKAYILLPIHETVHWSLVIICIPDKEDESGPILLHLDSLGLHSSNLIFDKIKSFLKEEWNYLNGEEVPSDLPIADRIWKKLPRRIEGKTISVPQQKNDYDCGLFVLYFMERFIDVAPRRLKKKDLAMFSNKWFKPEEASSLRKKVRKLLLDEFRNATRQNCVSDQDPLSSVGPQEERLQTIDC</sequence>
<dbReference type="GO" id="GO:0006508">
    <property type="term" value="P:proteolysis"/>
    <property type="evidence" value="ECO:0007669"/>
    <property type="project" value="UniProtKB-KW"/>
</dbReference>
<evidence type="ECO:0000313" key="8">
    <source>
        <dbReference type="Proteomes" id="UP000626092"/>
    </source>
</evidence>
<proteinExistence type="inferred from homology"/>
<keyword evidence="8" id="KW-1185">Reference proteome</keyword>
<dbReference type="PROSITE" id="PS50600">
    <property type="entry name" value="ULP_PROTEASE"/>
    <property type="match status" value="1"/>
</dbReference>
<evidence type="ECO:0000256" key="4">
    <source>
        <dbReference type="ARBA" id="ARBA00022807"/>
    </source>
</evidence>
<feature type="domain" description="Ubiquitin-like protease family profile" evidence="6">
    <location>
        <begin position="303"/>
        <end position="493"/>
    </location>
</feature>
<evidence type="ECO:0000259" key="6">
    <source>
        <dbReference type="PROSITE" id="PS50600"/>
    </source>
</evidence>
<keyword evidence="4" id="KW-0788">Thiol protease</keyword>
<reference evidence="7" key="1">
    <citation type="submission" date="2019-11" db="EMBL/GenBank/DDBJ databases">
        <authorList>
            <person name="Liu Y."/>
            <person name="Hou J."/>
            <person name="Li T.-Q."/>
            <person name="Guan C.-H."/>
            <person name="Wu X."/>
            <person name="Wu H.-Z."/>
            <person name="Ling F."/>
            <person name="Zhang R."/>
            <person name="Shi X.-G."/>
            <person name="Ren J.-P."/>
            <person name="Chen E.-F."/>
            <person name="Sun J.-M."/>
        </authorList>
    </citation>
    <scope>NUCLEOTIDE SEQUENCE</scope>
    <source>
        <strain evidence="7">Adult_tree_wgs_1</strain>
        <tissue evidence="7">Leaves</tissue>
    </source>
</reference>
<keyword evidence="2" id="KW-0645">Protease</keyword>
<dbReference type="Proteomes" id="UP000626092">
    <property type="component" value="Unassembled WGS sequence"/>
</dbReference>
<organism evidence="7 8">
    <name type="scientific">Rhododendron simsii</name>
    <name type="common">Sims's rhododendron</name>
    <dbReference type="NCBI Taxonomy" id="118357"/>
    <lineage>
        <taxon>Eukaryota</taxon>
        <taxon>Viridiplantae</taxon>
        <taxon>Streptophyta</taxon>
        <taxon>Embryophyta</taxon>
        <taxon>Tracheophyta</taxon>
        <taxon>Spermatophyta</taxon>
        <taxon>Magnoliopsida</taxon>
        <taxon>eudicotyledons</taxon>
        <taxon>Gunneridae</taxon>
        <taxon>Pentapetalae</taxon>
        <taxon>asterids</taxon>
        <taxon>Ericales</taxon>
        <taxon>Ericaceae</taxon>
        <taxon>Ericoideae</taxon>
        <taxon>Rhodoreae</taxon>
        <taxon>Rhododendron</taxon>
    </lineage>
</organism>
<comment type="similarity">
    <text evidence="1">Belongs to the peptidase C48 family.</text>
</comment>
<dbReference type="Gene3D" id="3.30.310.130">
    <property type="entry name" value="Ubiquitin-related"/>
    <property type="match status" value="1"/>
</dbReference>
<dbReference type="SUPFAM" id="SSF54001">
    <property type="entry name" value="Cysteine proteinases"/>
    <property type="match status" value="1"/>
</dbReference>
<name>A0A834L8T8_RHOSS</name>
<dbReference type="AlphaFoldDB" id="A0A834L8T8"/>
<evidence type="ECO:0000256" key="2">
    <source>
        <dbReference type="ARBA" id="ARBA00022670"/>
    </source>
</evidence>
<evidence type="ECO:0000313" key="7">
    <source>
        <dbReference type="EMBL" id="KAF7124038.1"/>
    </source>
</evidence>
<dbReference type="InterPro" id="IPR003653">
    <property type="entry name" value="Peptidase_C48_C"/>
</dbReference>
<feature type="region of interest" description="Disordered" evidence="5">
    <location>
        <begin position="102"/>
        <end position="139"/>
    </location>
</feature>
<dbReference type="Gene3D" id="1.10.418.20">
    <property type="match status" value="1"/>
</dbReference>
<dbReference type="PANTHER" id="PTHR46915">
    <property type="entry name" value="UBIQUITIN-LIKE PROTEASE 4-RELATED"/>
    <property type="match status" value="1"/>
</dbReference>
<comment type="caution">
    <text evidence="7">The sequence shown here is derived from an EMBL/GenBank/DDBJ whole genome shotgun (WGS) entry which is preliminary data.</text>
</comment>
<feature type="compositionally biased region" description="Polar residues" evidence="5">
    <location>
        <begin position="118"/>
        <end position="128"/>
    </location>
</feature>
<accession>A0A834L8T8</accession>
<dbReference type="GO" id="GO:0016926">
    <property type="term" value="P:protein desumoylation"/>
    <property type="evidence" value="ECO:0007669"/>
    <property type="project" value="UniProtKB-ARBA"/>
</dbReference>
<dbReference type="GO" id="GO:0008234">
    <property type="term" value="F:cysteine-type peptidase activity"/>
    <property type="evidence" value="ECO:0007669"/>
    <property type="project" value="UniProtKB-KW"/>
</dbReference>
<dbReference type="EMBL" id="WJXA01000012">
    <property type="protein sequence ID" value="KAF7124038.1"/>
    <property type="molecule type" value="Genomic_DNA"/>
</dbReference>
<evidence type="ECO:0000256" key="5">
    <source>
        <dbReference type="SAM" id="MobiDB-lite"/>
    </source>
</evidence>
<dbReference type="OrthoDB" id="442460at2759"/>